<reference evidence="10" key="2">
    <citation type="submission" date="2020-05" db="UniProtKB">
        <authorList>
            <consortium name="EnsemblMetazoa"/>
        </authorList>
    </citation>
    <scope>IDENTIFICATION</scope>
    <source>
        <strain evidence="10">maculatus3</strain>
    </source>
</reference>
<evidence type="ECO:0000256" key="8">
    <source>
        <dbReference type="ARBA" id="ARBA00024195"/>
    </source>
</evidence>
<evidence type="ECO:0000256" key="3">
    <source>
        <dbReference type="ARBA" id="ARBA00022588"/>
    </source>
</evidence>
<name>A0A182T2P0_9DIPT</name>
<proteinExistence type="inferred from homology"/>
<keyword evidence="6" id="KW-1015">Disulfide bond</keyword>
<dbReference type="GO" id="GO:0004252">
    <property type="term" value="F:serine-type endopeptidase activity"/>
    <property type="evidence" value="ECO:0007669"/>
    <property type="project" value="InterPro"/>
</dbReference>
<evidence type="ECO:0000256" key="7">
    <source>
        <dbReference type="ARBA" id="ARBA00023180"/>
    </source>
</evidence>
<evidence type="ECO:0000256" key="2">
    <source>
        <dbReference type="ARBA" id="ARBA00022525"/>
    </source>
</evidence>
<evidence type="ECO:0000256" key="5">
    <source>
        <dbReference type="ARBA" id="ARBA00022859"/>
    </source>
</evidence>
<dbReference type="InterPro" id="IPR009003">
    <property type="entry name" value="Peptidase_S1_PA"/>
</dbReference>
<dbReference type="SUPFAM" id="SSF50494">
    <property type="entry name" value="Trypsin-like serine proteases"/>
    <property type="match status" value="2"/>
</dbReference>
<dbReference type="EnsemblMetazoa" id="AMAM018393-RA">
    <property type="protein sequence ID" value="AMAM018393-PA"/>
    <property type="gene ID" value="AMAM018393"/>
</dbReference>
<keyword evidence="11" id="KW-1185">Reference proteome</keyword>
<evidence type="ECO:0000256" key="1">
    <source>
        <dbReference type="ARBA" id="ARBA00004613"/>
    </source>
</evidence>
<accession>A0A182T2P0</accession>
<dbReference type="PANTHER" id="PTHR24256">
    <property type="entry name" value="TRYPTASE-RELATED"/>
    <property type="match status" value="1"/>
</dbReference>
<evidence type="ECO:0000313" key="11">
    <source>
        <dbReference type="Proteomes" id="UP000075901"/>
    </source>
</evidence>
<keyword evidence="5" id="KW-0391">Immunity</keyword>
<dbReference type="InterPro" id="IPR001254">
    <property type="entry name" value="Trypsin_dom"/>
</dbReference>
<keyword evidence="7" id="KW-0325">Glycoprotein</keyword>
<dbReference type="GO" id="GO:0005576">
    <property type="term" value="C:extracellular region"/>
    <property type="evidence" value="ECO:0007669"/>
    <property type="project" value="UniProtKB-SubCell"/>
</dbReference>
<sequence>MPDGFREDQFCAFSKNGMDTCRGDSGGPIGVSRFYVGGGWMPLVAGVVSFGTPCVGASTGVYTKVTCCKRKSCLEQHKRKINVNFKNMFSKKRFGLLWKESDRSLWQCGATLIGYQFFLTAASCVTTHRGHPKFVATMSDERTAITGVYVSPLYSPGRSENDIALVKIGQYVNHRVYRPACLWNRQFDAKQMVNPLFIAYGKKAIHSRVNKTVIVAARNGTGCEDPMMHGTDLRCFHNQVPIMPGVCWVSIVL</sequence>
<keyword evidence="3" id="KW-0399">Innate immunity</keyword>
<evidence type="ECO:0000256" key="4">
    <source>
        <dbReference type="ARBA" id="ARBA00022729"/>
    </source>
</evidence>
<dbReference type="VEuPathDB" id="VectorBase:AMAM018393"/>
<feature type="domain" description="Peptidase S1" evidence="9">
    <location>
        <begin position="106"/>
        <end position="211"/>
    </location>
</feature>
<keyword evidence="2" id="KW-0964">Secreted</keyword>
<protein>
    <recommendedName>
        <fullName evidence="9">Peptidase S1 domain-containing protein</fullName>
    </recommendedName>
</protein>
<comment type="subcellular location">
    <subcellularLocation>
        <location evidence="1">Secreted</location>
    </subcellularLocation>
</comment>
<comment type="similarity">
    <text evidence="8">Belongs to the peptidase S1 family. CLIP subfamily.</text>
</comment>
<evidence type="ECO:0000256" key="6">
    <source>
        <dbReference type="ARBA" id="ARBA00023157"/>
    </source>
</evidence>
<dbReference type="Proteomes" id="UP000075901">
    <property type="component" value="Unassembled WGS sequence"/>
</dbReference>
<dbReference type="Gene3D" id="2.40.10.10">
    <property type="entry name" value="Trypsin-like serine proteases"/>
    <property type="match status" value="2"/>
</dbReference>
<dbReference type="Pfam" id="PF00089">
    <property type="entry name" value="Trypsin"/>
    <property type="match status" value="2"/>
</dbReference>
<keyword evidence="4" id="KW-0732">Signal</keyword>
<evidence type="ECO:0000313" key="10">
    <source>
        <dbReference type="EnsemblMetazoa" id="AMAM018393-PA"/>
    </source>
</evidence>
<feature type="domain" description="Peptidase S1" evidence="9">
    <location>
        <begin position="5"/>
        <end position="66"/>
    </location>
</feature>
<organism evidence="10 11">
    <name type="scientific">Anopheles maculatus</name>
    <dbReference type="NCBI Taxonomy" id="74869"/>
    <lineage>
        <taxon>Eukaryota</taxon>
        <taxon>Metazoa</taxon>
        <taxon>Ecdysozoa</taxon>
        <taxon>Arthropoda</taxon>
        <taxon>Hexapoda</taxon>
        <taxon>Insecta</taxon>
        <taxon>Pterygota</taxon>
        <taxon>Neoptera</taxon>
        <taxon>Endopterygota</taxon>
        <taxon>Diptera</taxon>
        <taxon>Nematocera</taxon>
        <taxon>Culicoidea</taxon>
        <taxon>Culicidae</taxon>
        <taxon>Anophelinae</taxon>
        <taxon>Anopheles</taxon>
        <taxon>Anopheles maculatus group</taxon>
    </lineage>
</organism>
<dbReference type="GO" id="GO:0045087">
    <property type="term" value="P:innate immune response"/>
    <property type="evidence" value="ECO:0007669"/>
    <property type="project" value="UniProtKB-KW"/>
</dbReference>
<dbReference type="AlphaFoldDB" id="A0A182T2P0"/>
<dbReference type="GO" id="GO:0006508">
    <property type="term" value="P:proteolysis"/>
    <property type="evidence" value="ECO:0007669"/>
    <property type="project" value="InterPro"/>
</dbReference>
<dbReference type="InterPro" id="IPR043504">
    <property type="entry name" value="Peptidase_S1_PA_chymotrypsin"/>
</dbReference>
<evidence type="ECO:0000259" key="9">
    <source>
        <dbReference type="Pfam" id="PF00089"/>
    </source>
</evidence>
<reference evidence="11" key="1">
    <citation type="submission" date="2013-09" db="EMBL/GenBank/DDBJ databases">
        <title>The Genome Sequence of Anopheles maculatus species B.</title>
        <authorList>
            <consortium name="The Broad Institute Genomics Platform"/>
            <person name="Neafsey D.E."/>
            <person name="Besansky N."/>
            <person name="Howell P."/>
            <person name="Walton C."/>
            <person name="Young S.K."/>
            <person name="Zeng Q."/>
            <person name="Gargeya S."/>
            <person name="Fitzgerald M."/>
            <person name="Haas B."/>
            <person name="Abouelleil A."/>
            <person name="Allen A.W."/>
            <person name="Alvarado L."/>
            <person name="Arachchi H.M."/>
            <person name="Berlin A.M."/>
            <person name="Chapman S.B."/>
            <person name="Gainer-Dewar J."/>
            <person name="Goldberg J."/>
            <person name="Griggs A."/>
            <person name="Gujja S."/>
            <person name="Hansen M."/>
            <person name="Howarth C."/>
            <person name="Imamovic A."/>
            <person name="Ireland A."/>
            <person name="Larimer J."/>
            <person name="McCowan C."/>
            <person name="Murphy C."/>
            <person name="Pearson M."/>
            <person name="Poon T.W."/>
            <person name="Priest M."/>
            <person name="Roberts A."/>
            <person name="Saif S."/>
            <person name="Shea T."/>
            <person name="Sisk P."/>
            <person name="Sykes S."/>
            <person name="Wortman J."/>
            <person name="Nusbaum C."/>
            <person name="Birren B."/>
        </authorList>
    </citation>
    <scope>NUCLEOTIDE SEQUENCE [LARGE SCALE GENOMIC DNA]</scope>
    <source>
        <strain evidence="11">maculatus3</strain>
    </source>
</reference>
<dbReference type="InterPro" id="IPR051487">
    <property type="entry name" value="Ser/Thr_Proteases_Immune/Dev"/>
</dbReference>